<proteinExistence type="predicted"/>
<evidence type="ECO:0000313" key="4">
    <source>
        <dbReference type="Proteomes" id="UP001179952"/>
    </source>
</evidence>
<feature type="transmembrane region" description="Helical" evidence="2">
    <location>
        <begin position="32"/>
        <end position="54"/>
    </location>
</feature>
<gene>
    <name evidence="3" type="ORF">QJS04_geneDACA005019</name>
</gene>
<name>A0AAV9AYN1_ACOGR</name>
<feature type="region of interest" description="Disordered" evidence="1">
    <location>
        <begin position="63"/>
        <end position="127"/>
    </location>
</feature>
<organism evidence="3 4">
    <name type="scientific">Acorus gramineus</name>
    <name type="common">Dwarf sweet flag</name>
    <dbReference type="NCBI Taxonomy" id="55184"/>
    <lineage>
        <taxon>Eukaryota</taxon>
        <taxon>Viridiplantae</taxon>
        <taxon>Streptophyta</taxon>
        <taxon>Embryophyta</taxon>
        <taxon>Tracheophyta</taxon>
        <taxon>Spermatophyta</taxon>
        <taxon>Magnoliopsida</taxon>
        <taxon>Liliopsida</taxon>
        <taxon>Acoraceae</taxon>
        <taxon>Acorus</taxon>
    </lineage>
</organism>
<keyword evidence="2" id="KW-1133">Transmembrane helix</keyword>
<keyword evidence="2" id="KW-0812">Transmembrane</keyword>
<dbReference type="PANTHER" id="PTHR33429">
    <property type="entry name" value="OS02G0708000 PROTEIN-RELATED"/>
    <property type="match status" value="1"/>
</dbReference>
<feature type="compositionally biased region" description="Basic and acidic residues" evidence="1">
    <location>
        <begin position="108"/>
        <end position="120"/>
    </location>
</feature>
<evidence type="ECO:0000313" key="3">
    <source>
        <dbReference type="EMBL" id="KAK1269445.1"/>
    </source>
</evidence>
<reference evidence="3" key="2">
    <citation type="submission" date="2023-06" db="EMBL/GenBank/DDBJ databases">
        <authorList>
            <person name="Ma L."/>
            <person name="Liu K.-W."/>
            <person name="Li Z."/>
            <person name="Hsiao Y.-Y."/>
            <person name="Qi Y."/>
            <person name="Fu T."/>
            <person name="Tang G."/>
            <person name="Zhang D."/>
            <person name="Sun W.-H."/>
            <person name="Liu D.-K."/>
            <person name="Li Y."/>
            <person name="Chen G.-Z."/>
            <person name="Liu X.-D."/>
            <person name="Liao X.-Y."/>
            <person name="Jiang Y.-T."/>
            <person name="Yu X."/>
            <person name="Hao Y."/>
            <person name="Huang J."/>
            <person name="Zhao X.-W."/>
            <person name="Ke S."/>
            <person name="Chen Y.-Y."/>
            <person name="Wu W.-L."/>
            <person name="Hsu J.-L."/>
            <person name="Lin Y.-F."/>
            <person name="Huang M.-D."/>
            <person name="Li C.-Y."/>
            <person name="Huang L."/>
            <person name="Wang Z.-W."/>
            <person name="Zhao X."/>
            <person name="Zhong W.-Y."/>
            <person name="Peng D.-H."/>
            <person name="Ahmad S."/>
            <person name="Lan S."/>
            <person name="Zhang J.-S."/>
            <person name="Tsai W.-C."/>
            <person name="Van De Peer Y."/>
            <person name="Liu Z.-J."/>
        </authorList>
    </citation>
    <scope>NUCLEOTIDE SEQUENCE</scope>
    <source>
        <strain evidence="3">SCP</strain>
        <tissue evidence="3">Leaves</tissue>
    </source>
</reference>
<comment type="caution">
    <text evidence="3">The sequence shown here is derived from an EMBL/GenBank/DDBJ whole genome shotgun (WGS) entry which is preliminary data.</text>
</comment>
<protein>
    <recommendedName>
        <fullName evidence="5">Transmembrane protein</fullName>
    </recommendedName>
</protein>
<reference evidence="3" key="1">
    <citation type="journal article" date="2023" name="Nat. Commun.">
        <title>Diploid and tetraploid genomes of Acorus and the evolution of monocots.</title>
        <authorList>
            <person name="Ma L."/>
            <person name="Liu K.W."/>
            <person name="Li Z."/>
            <person name="Hsiao Y.Y."/>
            <person name="Qi Y."/>
            <person name="Fu T."/>
            <person name="Tang G.D."/>
            <person name="Zhang D."/>
            <person name="Sun W.H."/>
            <person name="Liu D.K."/>
            <person name="Li Y."/>
            <person name="Chen G.Z."/>
            <person name="Liu X.D."/>
            <person name="Liao X.Y."/>
            <person name="Jiang Y.T."/>
            <person name="Yu X."/>
            <person name="Hao Y."/>
            <person name="Huang J."/>
            <person name="Zhao X.W."/>
            <person name="Ke S."/>
            <person name="Chen Y.Y."/>
            <person name="Wu W.L."/>
            <person name="Hsu J.L."/>
            <person name="Lin Y.F."/>
            <person name="Huang M.D."/>
            <person name="Li C.Y."/>
            <person name="Huang L."/>
            <person name="Wang Z.W."/>
            <person name="Zhao X."/>
            <person name="Zhong W.Y."/>
            <person name="Peng D.H."/>
            <person name="Ahmad S."/>
            <person name="Lan S."/>
            <person name="Zhang J.S."/>
            <person name="Tsai W.C."/>
            <person name="Van de Peer Y."/>
            <person name="Liu Z.J."/>
        </authorList>
    </citation>
    <scope>NUCLEOTIDE SEQUENCE</scope>
    <source>
        <strain evidence="3">SCP</strain>
    </source>
</reference>
<sequence length="127" mass="13794">MSALQQSPPLVVYPHSVSTTPTLHSRGSFGPVFAALAVITVLSALACFLGRFCAHRISRLKFGRDRNPRVKSDPEDRINATIHRNGRATEARPVEKSETKNTGNGEAKPAEKGETKHVENGEAQTSM</sequence>
<keyword evidence="2" id="KW-0472">Membrane</keyword>
<evidence type="ECO:0000256" key="1">
    <source>
        <dbReference type="SAM" id="MobiDB-lite"/>
    </source>
</evidence>
<evidence type="ECO:0008006" key="5">
    <source>
        <dbReference type="Google" id="ProtNLM"/>
    </source>
</evidence>
<dbReference type="EMBL" id="JAUJYN010000006">
    <property type="protein sequence ID" value="KAK1269445.1"/>
    <property type="molecule type" value="Genomic_DNA"/>
</dbReference>
<feature type="compositionally biased region" description="Basic and acidic residues" evidence="1">
    <location>
        <begin position="87"/>
        <end position="99"/>
    </location>
</feature>
<dbReference type="AlphaFoldDB" id="A0AAV9AYN1"/>
<dbReference type="Proteomes" id="UP001179952">
    <property type="component" value="Unassembled WGS sequence"/>
</dbReference>
<accession>A0AAV9AYN1</accession>
<keyword evidence="4" id="KW-1185">Reference proteome</keyword>
<feature type="compositionally biased region" description="Basic and acidic residues" evidence="1">
    <location>
        <begin position="63"/>
        <end position="78"/>
    </location>
</feature>
<evidence type="ECO:0000256" key="2">
    <source>
        <dbReference type="SAM" id="Phobius"/>
    </source>
</evidence>
<dbReference type="PANTHER" id="PTHR33429:SF7">
    <property type="entry name" value="OS02G0708000 PROTEIN"/>
    <property type="match status" value="1"/>
</dbReference>